<keyword evidence="3" id="KW-1185">Reference proteome</keyword>
<protein>
    <recommendedName>
        <fullName evidence="4">Porin domain-containing protein</fullName>
    </recommendedName>
</protein>
<evidence type="ECO:0000313" key="2">
    <source>
        <dbReference type="EMBL" id="AEJ60451.1"/>
    </source>
</evidence>
<feature type="chain" id="PRO_5003399818" description="Porin domain-containing protein" evidence="1">
    <location>
        <begin position="21"/>
        <end position="446"/>
    </location>
</feature>
<name>G0GCN2_WINT7</name>
<organism evidence="2 3">
    <name type="scientific">Winmispira thermophila (strain ATCC 700085 / DSM 6578 / Z-1203)</name>
    <name type="common">Spirochaeta thermophila</name>
    <dbReference type="NCBI Taxonomy" id="869211"/>
    <lineage>
        <taxon>Bacteria</taxon>
        <taxon>Pseudomonadati</taxon>
        <taxon>Spirochaetota</taxon>
        <taxon>Spirochaetia</taxon>
        <taxon>Winmispirales</taxon>
        <taxon>Winmispiraceae</taxon>
        <taxon>Winmispira</taxon>
    </lineage>
</organism>
<dbReference type="AlphaFoldDB" id="G0GCN2"/>
<accession>G0GCN2</accession>
<feature type="signal peptide" evidence="1">
    <location>
        <begin position="1"/>
        <end position="20"/>
    </location>
</feature>
<proteinExistence type="predicted"/>
<dbReference type="HOGENOM" id="CLU_613803_0_0_12"/>
<gene>
    <name evidence="2" type="ordered locus">Spith_0164</name>
</gene>
<evidence type="ECO:0000256" key="1">
    <source>
        <dbReference type="SAM" id="SignalP"/>
    </source>
</evidence>
<dbReference type="EMBL" id="CP002903">
    <property type="protein sequence ID" value="AEJ60451.1"/>
    <property type="molecule type" value="Genomic_DNA"/>
</dbReference>
<reference evidence="2 3" key="1">
    <citation type="submission" date="2011-06" db="EMBL/GenBank/DDBJ databases">
        <title>The complete genome of Spirochaeta thermophila DSM 6578.</title>
        <authorList>
            <consortium name="US DOE Joint Genome Institute (JGI-PGF)"/>
            <person name="Lucas S."/>
            <person name="Lapidus A."/>
            <person name="Bruce D."/>
            <person name="Goodwin L."/>
            <person name="Pitluck S."/>
            <person name="Peters L."/>
            <person name="Kyrpides N."/>
            <person name="Mavromatis K."/>
            <person name="Ivanova N."/>
            <person name="Mikailova N."/>
            <person name="Pagani I."/>
            <person name="Chertkov O."/>
            <person name="Detter J.C."/>
            <person name="Tapia R."/>
            <person name="Han C."/>
            <person name="Land M."/>
            <person name="Hauser L."/>
            <person name="Markowitz V."/>
            <person name="Cheng J.-F."/>
            <person name="Hugenholtz P."/>
            <person name="Woyke T."/>
            <person name="Wu D."/>
            <person name="Spring S."/>
            <person name="Merkhoffer B."/>
            <person name="Schneider S."/>
            <person name="Klenk H.-P."/>
            <person name="Eisen J.A."/>
        </authorList>
    </citation>
    <scope>NUCLEOTIDE SEQUENCE [LARGE SCALE GENOMIC DNA]</scope>
    <source>
        <strain evidence="3">ATCC 700085 / DSM 6578 / Z-1203</strain>
    </source>
</reference>
<keyword evidence="1" id="KW-0732">Signal</keyword>
<dbReference type="Proteomes" id="UP000007254">
    <property type="component" value="Chromosome"/>
</dbReference>
<evidence type="ECO:0000313" key="3">
    <source>
        <dbReference type="Proteomes" id="UP000007254"/>
    </source>
</evidence>
<dbReference type="TCDB" id="1.B.38.2.2">
    <property type="family name" value="the treponema porin major surface protein (tp-msp) family"/>
</dbReference>
<dbReference type="STRING" id="869211.Spith_0164"/>
<sequence>MKRGLLLLLAMALVVGYAFADSQVDYSISGSATATIGYDLDGKTFGIKNETSADLTITFVEGSEEKGGEGTVYGWISLSGFSAKAGNNIVEEDVVFYDADDNDVTDSVKNNLGVDSIKAKSDFVITPPSITAKLMMGPAYLLITTKGADIDKASLDPDFIKEEAFGGNDVAASSFEDNDYNNLTLGVDTDVVDASVTLGTEDDWNGDSENAGLVAGEVSVSVAGATLGVNVSGLFGNNGGSIGEDADNPLAVGVNASYAASVGEGLSITPSVAYDLVKKGDALAHDILGGLSVGYNGLSTSVNVLYVIPAENQYKLLVKGSVSDGGMIPVVDVSLNGEYGMMDTDTEASAFALKADLSAGLGVAKPFVGVIYEQTLTEGVSGDDQSDFMMQVGTDITAVQNTTFTLKYASGDLTHEESAADYTADVFANDSGARLGEITFAIKISY</sequence>
<dbReference type="RefSeq" id="WP_014623855.1">
    <property type="nucleotide sequence ID" value="NC_017583.1"/>
</dbReference>
<evidence type="ECO:0008006" key="4">
    <source>
        <dbReference type="Google" id="ProtNLM"/>
    </source>
</evidence>
<dbReference type="KEGG" id="stq:Spith_0164"/>